<dbReference type="Proteomes" id="UP000664534">
    <property type="component" value="Unassembled WGS sequence"/>
</dbReference>
<feature type="transmembrane region" description="Helical" evidence="9">
    <location>
        <begin position="166"/>
        <end position="185"/>
    </location>
</feature>
<evidence type="ECO:0000256" key="3">
    <source>
        <dbReference type="ARBA" id="ARBA00004687"/>
    </source>
</evidence>
<feature type="transmembrane region" description="Helical" evidence="9">
    <location>
        <begin position="237"/>
        <end position="257"/>
    </location>
</feature>
<evidence type="ECO:0000256" key="6">
    <source>
        <dbReference type="ARBA" id="ARBA00022692"/>
    </source>
</evidence>
<proteinExistence type="inferred from homology"/>
<dbReference type="GO" id="GO:0032216">
    <property type="term" value="F:glucosaminyl-phosphatidylinositol O-acyltransferase activity"/>
    <property type="evidence" value="ECO:0007669"/>
    <property type="project" value="TreeGrafter"/>
</dbReference>
<name>A0A8H3I8X6_9LECA</name>
<keyword evidence="5 9" id="KW-0337">GPI-anchor biosynthesis</keyword>
<dbReference type="EMBL" id="CAJPDT010000022">
    <property type="protein sequence ID" value="CAF9919267.1"/>
    <property type="molecule type" value="Genomic_DNA"/>
</dbReference>
<feature type="transmembrane region" description="Helical" evidence="9">
    <location>
        <begin position="466"/>
        <end position="489"/>
    </location>
</feature>
<evidence type="ECO:0000256" key="7">
    <source>
        <dbReference type="ARBA" id="ARBA00022989"/>
    </source>
</evidence>
<dbReference type="GO" id="GO:0072659">
    <property type="term" value="P:protein localization to plasma membrane"/>
    <property type="evidence" value="ECO:0007669"/>
    <property type="project" value="TreeGrafter"/>
</dbReference>
<feature type="transmembrane region" description="Helical" evidence="9">
    <location>
        <begin position="53"/>
        <end position="73"/>
    </location>
</feature>
<feature type="transmembrane region" description="Helical" evidence="9">
    <location>
        <begin position="269"/>
        <end position="290"/>
    </location>
</feature>
<protein>
    <recommendedName>
        <fullName evidence="9">GPI-anchored wall transfer protein</fullName>
        <ecNumber evidence="9">2.3.-.-</ecNumber>
    </recommendedName>
</protein>
<evidence type="ECO:0000313" key="10">
    <source>
        <dbReference type="EMBL" id="CAF9919267.1"/>
    </source>
</evidence>
<dbReference type="GO" id="GO:0005789">
    <property type="term" value="C:endoplasmic reticulum membrane"/>
    <property type="evidence" value="ECO:0007669"/>
    <property type="project" value="UniProtKB-SubCell"/>
</dbReference>
<evidence type="ECO:0000256" key="1">
    <source>
        <dbReference type="ARBA" id="ARBA00002531"/>
    </source>
</evidence>
<feature type="transmembrane region" description="Helical" evidence="9">
    <location>
        <begin position="79"/>
        <end position="98"/>
    </location>
</feature>
<dbReference type="OrthoDB" id="15270at2759"/>
<accession>A0A8H3I8X6</accession>
<comment type="function">
    <text evidence="1">Probable acetyltransferase, which acetylates the inositol ring of phosphatidylinositol during biosynthesis of GPI-anchor.</text>
</comment>
<sequence length="495" mass="54320">MAQSYKSLKENFVSNLSGGTVAEINWVTAVAPAAYLLWAALQSRQGYFLKNGPPTILADFLLHVGGILLAITMYSSNTILLNALLVSPAVLLCVLPSITGYRKRQSKPSANKAAESTRVEELETLPIRPFITIYRGAMVVVTCLAILAVDFRIFPRRFAKVETWGTSLMDVGVGSFVFSAGLVSARPILQARLAGKTSSFGSQLKSAFRASLPLLIMGLIRLYSVKGLDYAEHVTEYGVHWNFFFTLASLPPFVALLQSVSAVVPFTGLVSFLIGGLYQMLLEFTTLKAFILTAPRTDLLRQNREGIFSFWGYLAIFLAGQALGFDVLPRNPSQTPATESGSQQRKRLLICLVAWSAVWLSLFYTVTSYKIGFAFQVSRRLANQPYVLWVSGFNCAQITMFCLIETIFFPGVYTAADRTSERRESEKATSRVQKAFNRNGLAVFLLANLMTGLVNITLDTLNMSHIGAMAVLVSYAALLTAVAVGLDAWDLSIKL</sequence>
<dbReference type="EC" id="2.3.-.-" evidence="9"/>
<dbReference type="UniPathway" id="UPA00196"/>
<evidence type="ECO:0000256" key="9">
    <source>
        <dbReference type="RuleBase" id="RU280819"/>
    </source>
</evidence>
<comment type="subcellular location">
    <subcellularLocation>
        <location evidence="2 9">Endoplasmic reticulum membrane</location>
        <topology evidence="2 9">Multi-pass membrane protein</topology>
    </subcellularLocation>
</comment>
<dbReference type="Pfam" id="PF06423">
    <property type="entry name" value="GWT1"/>
    <property type="match status" value="1"/>
</dbReference>
<keyword evidence="6 9" id="KW-0812">Transmembrane</keyword>
<keyword evidence="8 9" id="KW-0472">Membrane</keyword>
<keyword evidence="9" id="KW-0256">Endoplasmic reticulum</keyword>
<keyword evidence="9" id="KW-0808">Transferase</keyword>
<evidence type="ECO:0000313" key="11">
    <source>
        <dbReference type="Proteomes" id="UP000664534"/>
    </source>
</evidence>
<dbReference type="PIRSF" id="PIRSF017321">
    <property type="entry name" value="GWT1"/>
    <property type="match status" value="1"/>
</dbReference>
<feature type="transmembrane region" description="Helical" evidence="9">
    <location>
        <begin position="24"/>
        <end position="41"/>
    </location>
</feature>
<evidence type="ECO:0000256" key="2">
    <source>
        <dbReference type="ARBA" id="ARBA00004477"/>
    </source>
</evidence>
<reference evidence="10" key="1">
    <citation type="submission" date="2021-03" db="EMBL/GenBank/DDBJ databases">
        <authorList>
            <person name="Tagirdzhanova G."/>
        </authorList>
    </citation>
    <scope>NUCLEOTIDE SEQUENCE</scope>
</reference>
<feature type="transmembrane region" description="Helical" evidence="9">
    <location>
        <begin position="386"/>
        <end position="415"/>
    </location>
</feature>
<evidence type="ECO:0000256" key="8">
    <source>
        <dbReference type="ARBA" id="ARBA00023136"/>
    </source>
</evidence>
<comment type="similarity">
    <text evidence="4 9">Belongs to the PIGW family.</text>
</comment>
<feature type="transmembrane region" description="Helical" evidence="9">
    <location>
        <begin position="310"/>
        <end position="328"/>
    </location>
</feature>
<keyword evidence="7 9" id="KW-1133">Transmembrane helix</keyword>
<feature type="transmembrane region" description="Helical" evidence="9">
    <location>
        <begin position="348"/>
        <end position="366"/>
    </location>
</feature>
<comment type="pathway">
    <text evidence="3 9">Glycolipid biosynthesis; glycosylphosphatidylinositol-anchor biosynthesis.</text>
</comment>
<gene>
    <name evidence="10" type="primary">GWT1</name>
    <name evidence="10" type="ORF">IMSHALPRED_004569</name>
</gene>
<comment type="caution">
    <text evidence="10">The sequence shown here is derived from an EMBL/GenBank/DDBJ whole genome shotgun (WGS) entry which is preliminary data.</text>
</comment>
<feature type="transmembrane region" description="Helical" evidence="9">
    <location>
        <begin position="133"/>
        <end position="154"/>
    </location>
</feature>
<dbReference type="AlphaFoldDB" id="A0A8H3I8X6"/>
<evidence type="ECO:0000256" key="5">
    <source>
        <dbReference type="ARBA" id="ARBA00022502"/>
    </source>
</evidence>
<evidence type="ECO:0000256" key="4">
    <source>
        <dbReference type="ARBA" id="ARBA00007559"/>
    </source>
</evidence>
<organism evidence="10 11">
    <name type="scientific">Imshaugia aleurites</name>
    <dbReference type="NCBI Taxonomy" id="172621"/>
    <lineage>
        <taxon>Eukaryota</taxon>
        <taxon>Fungi</taxon>
        <taxon>Dikarya</taxon>
        <taxon>Ascomycota</taxon>
        <taxon>Pezizomycotina</taxon>
        <taxon>Lecanoromycetes</taxon>
        <taxon>OSLEUM clade</taxon>
        <taxon>Lecanoromycetidae</taxon>
        <taxon>Lecanorales</taxon>
        <taxon>Lecanorineae</taxon>
        <taxon>Parmeliaceae</taxon>
        <taxon>Imshaugia</taxon>
    </lineage>
</organism>
<keyword evidence="11" id="KW-1185">Reference proteome</keyword>
<dbReference type="GO" id="GO:0006506">
    <property type="term" value="P:GPI anchor biosynthetic process"/>
    <property type="evidence" value="ECO:0007669"/>
    <property type="project" value="UniProtKB-UniPathway"/>
</dbReference>
<dbReference type="PANTHER" id="PTHR20661:SF0">
    <property type="entry name" value="PHOSPHATIDYLINOSITOL-GLYCAN BIOSYNTHESIS CLASS W PROTEIN"/>
    <property type="match status" value="1"/>
</dbReference>
<keyword evidence="9" id="KW-0012">Acyltransferase</keyword>
<dbReference type="InterPro" id="IPR009447">
    <property type="entry name" value="PIGW/GWT1"/>
</dbReference>
<dbReference type="PANTHER" id="PTHR20661">
    <property type="entry name" value="PHOSPHATIDYLINOSITOL-GLYCAN BIOSYNTHESIS CLASS W PROTEIN"/>
    <property type="match status" value="1"/>
</dbReference>
<feature type="transmembrane region" description="Helical" evidence="9">
    <location>
        <begin position="206"/>
        <end position="225"/>
    </location>
</feature>
<feature type="transmembrane region" description="Helical" evidence="9">
    <location>
        <begin position="436"/>
        <end position="454"/>
    </location>
</feature>
<comment type="function">
    <text evidence="9">A acetyltransferase, which acetylates the inositol ring of phosphatidylinositol during biosynthesis of GPI-anchor.</text>
</comment>